<reference evidence="2" key="3">
    <citation type="submission" date="2016-06" db="UniProtKB">
        <authorList>
            <consortium name="WormBaseParasite"/>
        </authorList>
    </citation>
    <scope>IDENTIFICATION</scope>
</reference>
<evidence type="ECO:0000313" key="2">
    <source>
        <dbReference type="WBParaSite" id="GPLIN_001491600"/>
    </source>
</evidence>
<keyword evidence="1" id="KW-1185">Reference proteome</keyword>
<dbReference type="Proteomes" id="UP000050741">
    <property type="component" value="Unassembled WGS sequence"/>
</dbReference>
<dbReference type="AlphaFoldDB" id="A0A183CPV8"/>
<name>A0A183CPV8_GLOPA</name>
<accession>A0A183CPV8</accession>
<proteinExistence type="predicted"/>
<organism evidence="1 2">
    <name type="scientific">Globodera pallida</name>
    <name type="common">Potato cyst nematode worm</name>
    <name type="synonym">Heterodera pallida</name>
    <dbReference type="NCBI Taxonomy" id="36090"/>
    <lineage>
        <taxon>Eukaryota</taxon>
        <taxon>Metazoa</taxon>
        <taxon>Ecdysozoa</taxon>
        <taxon>Nematoda</taxon>
        <taxon>Chromadorea</taxon>
        <taxon>Rhabditida</taxon>
        <taxon>Tylenchina</taxon>
        <taxon>Tylenchomorpha</taxon>
        <taxon>Tylenchoidea</taxon>
        <taxon>Heteroderidae</taxon>
        <taxon>Heteroderinae</taxon>
        <taxon>Globodera</taxon>
    </lineage>
</organism>
<evidence type="ECO:0000313" key="1">
    <source>
        <dbReference type="Proteomes" id="UP000050741"/>
    </source>
</evidence>
<reference evidence="1" key="2">
    <citation type="submission" date="2014-05" db="EMBL/GenBank/DDBJ databases">
        <title>The genome and life-stage specific transcriptomes of Globodera pallida elucidate key aspects of plant parasitism by a cyst nematode.</title>
        <authorList>
            <person name="Cotton J.A."/>
            <person name="Lilley C.J."/>
            <person name="Jones L.M."/>
            <person name="Kikuchi T."/>
            <person name="Reid A.J."/>
            <person name="Thorpe P."/>
            <person name="Tsai I.J."/>
            <person name="Beasley H."/>
            <person name="Blok V."/>
            <person name="Cock P.J.A."/>
            <person name="Van den Akker S.E."/>
            <person name="Holroyd N."/>
            <person name="Hunt M."/>
            <person name="Mantelin S."/>
            <person name="Naghra H."/>
            <person name="Pain A."/>
            <person name="Palomares-Rius J.E."/>
            <person name="Zarowiecki M."/>
            <person name="Berriman M."/>
            <person name="Jones J.T."/>
            <person name="Urwin P.E."/>
        </authorList>
    </citation>
    <scope>NUCLEOTIDE SEQUENCE [LARGE SCALE GENOMIC DNA]</scope>
    <source>
        <strain evidence="1">Lindley</strain>
    </source>
</reference>
<protein>
    <submittedName>
        <fullName evidence="2">Transcriptional regulator</fullName>
    </submittedName>
</protein>
<reference evidence="1" key="1">
    <citation type="submission" date="2013-12" db="EMBL/GenBank/DDBJ databases">
        <authorList>
            <person name="Aslett M."/>
        </authorList>
    </citation>
    <scope>NUCLEOTIDE SEQUENCE [LARGE SCALE GENOMIC DNA]</scope>
    <source>
        <strain evidence="1">Lindley</strain>
    </source>
</reference>
<sequence length="80" mass="9048">MGFELSSGLRESVKKELMLEMSAGLPKPLAAHLEHSNWALGEIVSAPWWMLDGPYDLDYVRSTPRVNVLAEYVEEFQTIP</sequence>
<dbReference type="WBParaSite" id="GPLIN_001491600">
    <property type="protein sequence ID" value="GPLIN_001491600"/>
    <property type="gene ID" value="GPLIN_001491600"/>
</dbReference>